<evidence type="ECO:0000259" key="2">
    <source>
        <dbReference type="PROSITE" id="PS51082"/>
    </source>
</evidence>
<feature type="domain" description="WH2" evidence="2">
    <location>
        <begin position="37"/>
        <end position="54"/>
    </location>
</feature>
<dbReference type="InterPro" id="IPR003124">
    <property type="entry name" value="WH2_dom"/>
</dbReference>
<accession>A0A8B9BQU7</accession>
<dbReference type="GO" id="GO:0003779">
    <property type="term" value="F:actin binding"/>
    <property type="evidence" value="ECO:0007669"/>
    <property type="project" value="InterPro"/>
</dbReference>
<evidence type="ECO:0000313" key="4">
    <source>
        <dbReference type="Proteomes" id="UP000694426"/>
    </source>
</evidence>
<feature type="compositionally biased region" description="Low complexity" evidence="1">
    <location>
        <begin position="275"/>
        <end position="290"/>
    </location>
</feature>
<proteinExistence type="predicted"/>
<feature type="compositionally biased region" description="Low complexity" evidence="1">
    <location>
        <begin position="331"/>
        <end position="345"/>
    </location>
</feature>
<feature type="compositionally biased region" description="Basic residues" evidence="1">
    <location>
        <begin position="291"/>
        <end position="300"/>
    </location>
</feature>
<feature type="region of interest" description="Disordered" evidence="1">
    <location>
        <begin position="1"/>
        <end position="45"/>
    </location>
</feature>
<feature type="region of interest" description="Disordered" evidence="1">
    <location>
        <begin position="141"/>
        <end position="448"/>
    </location>
</feature>
<dbReference type="Ensembl" id="ENSABRT00000011561.1">
    <property type="protein sequence ID" value="ENSABRP00000008121.1"/>
    <property type="gene ID" value="ENSABRG00000007344.1"/>
</dbReference>
<feature type="compositionally biased region" description="Low complexity" evidence="1">
    <location>
        <begin position="249"/>
        <end position="258"/>
    </location>
</feature>
<feature type="compositionally biased region" description="Pro residues" evidence="1">
    <location>
        <begin position="1"/>
        <end position="19"/>
    </location>
</feature>
<evidence type="ECO:0000256" key="1">
    <source>
        <dbReference type="SAM" id="MobiDB-lite"/>
    </source>
</evidence>
<name>A0A8B9BQU7_9AVES</name>
<reference evidence="3" key="2">
    <citation type="submission" date="2025-09" db="UniProtKB">
        <authorList>
            <consortium name="Ensembl"/>
        </authorList>
    </citation>
    <scope>IDENTIFICATION</scope>
</reference>
<feature type="compositionally biased region" description="Pro residues" evidence="1">
    <location>
        <begin position="433"/>
        <end position="448"/>
    </location>
</feature>
<feature type="compositionally biased region" description="Low complexity" evidence="1">
    <location>
        <begin position="413"/>
        <end position="423"/>
    </location>
</feature>
<evidence type="ECO:0000313" key="3">
    <source>
        <dbReference type="Ensembl" id="ENSABRP00000008121.1"/>
    </source>
</evidence>
<feature type="compositionally biased region" description="Gly residues" evidence="1">
    <location>
        <begin position="70"/>
        <end position="79"/>
    </location>
</feature>
<dbReference type="SMART" id="SM00246">
    <property type="entry name" value="WH2"/>
    <property type="match status" value="1"/>
</dbReference>
<feature type="compositionally biased region" description="Pro residues" evidence="1">
    <location>
        <begin position="373"/>
        <end position="386"/>
    </location>
</feature>
<sequence length="448" mass="46684">MPIPPPPPPPPPGPPPPPTFSQANTEPPKLSREEQRGRGALLQDICKGTKLRKVTQINDRSAPILEKPKGGGGGGGYGAGSAAIQPKGGLFQGGVPKLRPVGAKESSGRAALGEAFPGSPPGVGRGQGSCRVCLRISAVRQQGPPPAQCPRGAAGTLRSPCGVPSARTSSPPGPERCVRLARRPCRPCQRADGGAEPAASSPMVPGSSPRAPWAQRWRSAPSRAPHSSCPPRRRLGEANPASARLQSSRPQAPGAGRQQPPPGRCRRQPRVPAGAAPHPEALPARPLPAQLRRRRRRHRHEAQLVRPAAPAAGPPQRRAARPRPQNPLLQPGEAPAAHPGTAPAPRQGRTPGPAARQTPSVPRQPPNRGSRPGPRPPAAPLPPAPRRPQRPFQPRGRGRPRAAAETQLPAQEGARPLTGARAPAARRRLPVSPGRPPPAAGQGPPQPR</sequence>
<feature type="compositionally biased region" description="Low complexity" evidence="1">
    <location>
        <begin position="304"/>
        <end position="317"/>
    </location>
</feature>
<feature type="region of interest" description="Disordered" evidence="1">
    <location>
        <begin position="57"/>
        <end position="81"/>
    </location>
</feature>
<dbReference type="Proteomes" id="UP000694426">
    <property type="component" value="Unplaced"/>
</dbReference>
<dbReference type="Pfam" id="PF02205">
    <property type="entry name" value="WH2"/>
    <property type="match status" value="1"/>
</dbReference>
<dbReference type="GeneTree" id="ENSGT01080000258839"/>
<keyword evidence="4" id="KW-1185">Reference proteome</keyword>
<dbReference type="PROSITE" id="PS51082">
    <property type="entry name" value="WH2"/>
    <property type="match status" value="1"/>
</dbReference>
<organism evidence="3 4">
    <name type="scientific">Anser brachyrhynchus</name>
    <name type="common">Pink-footed goose</name>
    <dbReference type="NCBI Taxonomy" id="132585"/>
    <lineage>
        <taxon>Eukaryota</taxon>
        <taxon>Metazoa</taxon>
        <taxon>Chordata</taxon>
        <taxon>Craniata</taxon>
        <taxon>Vertebrata</taxon>
        <taxon>Euteleostomi</taxon>
        <taxon>Archelosauria</taxon>
        <taxon>Archosauria</taxon>
        <taxon>Dinosauria</taxon>
        <taxon>Saurischia</taxon>
        <taxon>Theropoda</taxon>
        <taxon>Coelurosauria</taxon>
        <taxon>Aves</taxon>
        <taxon>Neognathae</taxon>
        <taxon>Galloanserae</taxon>
        <taxon>Anseriformes</taxon>
        <taxon>Anatidae</taxon>
        <taxon>Anserinae</taxon>
        <taxon>Anser</taxon>
    </lineage>
</organism>
<reference evidence="3" key="1">
    <citation type="submission" date="2025-08" db="UniProtKB">
        <authorList>
            <consortium name="Ensembl"/>
        </authorList>
    </citation>
    <scope>IDENTIFICATION</scope>
</reference>
<protein>
    <recommendedName>
        <fullName evidence="2">WH2 domain-containing protein</fullName>
    </recommendedName>
</protein>
<dbReference type="AlphaFoldDB" id="A0A8B9BQU7"/>